<dbReference type="EMBL" id="CATNWA010019290">
    <property type="protein sequence ID" value="CAI9612377.1"/>
    <property type="molecule type" value="Genomic_DNA"/>
</dbReference>
<evidence type="ECO:0000313" key="2">
    <source>
        <dbReference type="Proteomes" id="UP001162483"/>
    </source>
</evidence>
<protein>
    <submittedName>
        <fullName evidence="1">Uncharacterized protein</fullName>
    </submittedName>
</protein>
<dbReference type="Proteomes" id="UP001162483">
    <property type="component" value="Unassembled WGS sequence"/>
</dbReference>
<gene>
    <name evidence="1" type="ORF">SPARVUS_LOCUS14698828</name>
</gene>
<sequence>MTPKGRGMMGLVVHQQLEGRSCPPLLYTIEKAWSNCLFPELHHACICSDCLCHTAKAGGTHG</sequence>
<reference evidence="1" key="1">
    <citation type="submission" date="2023-05" db="EMBL/GenBank/DDBJ databases">
        <authorList>
            <person name="Stuckert A."/>
        </authorList>
    </citation>
    <scope>NUCLEOTIDE SEQUENCE</scope>
</reference>
<organism evidence="1 2">
    <name type="scientific">Staurois parvus</name>
    <dbReference type="NCBI Taxonomy" id="386267"/>
    <lineage>
        <taxon>Eukaryota</taxon>
        <taxon>Metazoa</taxon>
        <taxon>Chordata</taxon>
        <taxon>Craniata</taxon>
        <taxon>Vertebrata</taxon>
        <taxon>Euteleostomi</taxon>
        <taxon>Amphibia</taxon>
        <taxon>Batrachia</taxon>
        <taxon>Anura</taxon>
        <taxon>Neobatrachia</taxon>
        <taxon>Ranoidea</taxon>
        <taxon>Ranidae</taxon>
        <taxon>Staurois</taxon>
    </lineage>
</organism>
<comment type="caution">
    <text evidence="1">The sequence shown here is derived from an EMBL/GenBank/DDBJ whole genome shotgun (WGS) entry which is preliminary data.</text>
</comment>
<proteinExistence type="predicted"/>
<name>A0ABN9GU73_9NEOB</name>
<accession>A0ABN9GU73</accession>
<keyword evidence="2" id="KW-1185">Reference proteome</keyword>
<feature type="non-terminal residue" evidence="1">
    <location>
        <position position="62"/>
    </location>
</feature>
<evidence type="ECO:0000313" key="1">
    <source>
        <dbReference type="EMBL" id="CAI9612377.1"/>
    </source>
</evidence>